<dbReference type="PRINTS" id="PR01003">
    <property type="entry name" value="FLGFLIH"/>
</dbReference>
<dbReference type="InterPro" id="IPR051472">
    <property type="entry name" value="T3SS_Stator/FliH"/>
</dbReference>
<dbReference type="Pfam" id="PF02108">
    <property type="entry name" value="FliH"/>
    <property type="match status" value="1"/>
</dbReference>
<dbReference type="NCBIfam" id="NF004270">
    <property type="entry name" value="PRK05687.2-1"/>
    <property type="match status" value="1"/>
</dbReference>
<evidence type="ECO:0000259" key="11">
    <source>
        <dbReference type="Pfam" id="PF02108"/>
    </source>
</evidence>
<feature type="region of interest" description="Disordered" evidence="10">
    <location>
        <begin position="1"/>
        <end position="57"/>
    </location>
</feature>
<keyword evidence="12" id="KW-0966">Cell projection</keyword>
<protein>
    <recommendedName>
        <fullName evidence="4">Flagellar assembly protein FliH</fullName>
    </recommendedName>
</protein>
<evidence type="ECO:0000256" key="1">
    <source>
        <dbReference type="ARBA" id="ARBA00003041"/>
    </source>
</evidence>
<comment type="function">
    <text evidence="1">Needed for flagellar regrowth and assembly.</text>
</comment>
<keyword evidence="12" id="KW-0282">Flagellum</keyword>
<comment type="caution">
    <text evidence="12">The sequence shown here is derived from an EMBL/GenBank/DDBJ whole genome shotgun (WGS) entry which is preliminary data.</text>
</comment>
<evidence type="ECO:0000256" key="5">
    <source>
        <dbReference type="ARBA" id="ARBA00022448"/>
    </source>
</evidence>
<comment type="similarity">
    <text evidence="3">Belongs to the FliH family.</text>
</comment>
<keyword evidence="6" id="KW-0963">Cytoplasm</keyword>
<gene>
    <name evidence="12" type="primary">fliH</name>
    <name evidence="12" type="ORF">GCM10011357_29750</name>
</gene>
<evidence type="ECO:0000256" key="2">
    <source>
        <dbReference type="ARBA" id="ARBA00004496"/>
    </source>
</evidence>
<keyword evidence="13" id="KW-1185">Reference proteome</keyword>
<accession>A0ABQ1RKC9</accession>
<evidence type="ECO:0000256" key="8">
    <source>
        <dbReference type="ARBA" id="ARBA00022927"/>
    </source>
</evidence>
<dbReference type="RefSeq" id="WP_099036354.1">
    <property type="nucleotide sequence ID" value="NZ_BMGJ01000013.1"/>
</dbReference>
<evidence type="ECO:0000256" key="7">
    <source>
        <dbReference type="ARBA" id="ARBA00022795"/>
    </source>
</evidence>
<dbReference type="SUPFAM" id="SSF160527">
    <property type="entry name" value="V-type ATPase subunit E-like"/>
    <property type="match status" value="1"/>
</dbReference>
<evidence type="ECO:0000256" key="6">
    <source>
        <dbReference type="ARBA" id="ARBA00022490"/>
    </source>
</evidence>
<dbReference type="InterPro" id="IPR018035">
    <property type="entry name" value="Flagellar_FliH/T3SS_HrpE"/>
</dbReference>
<name>A0ABQ1RKC9_9ALTE</name>
<evidence type="ECO:0000256" key="3">
    <source>
        <dbReference type="ARBA" id="ARBA00006602"/>
    </source>
</evidence>
<dbReference type="PANTHER" id="PTHR34982:SF1">
    <property type="entry name" value="FLAGELLAR ASSEMBLY PROTEIN FLIH"/>
    <property type="match status" value="1"/>
</dbReference>
<keyword evidence="9" id="KW-1006">Bacterial flagellum protein export</keyword>
<dbReference type="Proteomes" id="UP000614272">
    <property type="component" value="Unassembled WGS sequence"/>
</dbReference>
<dbReference type="EMBL" id="BMGJ01000013">
    <property type="protein sequence ID" value="GGD72757.1"/>
    <property type="molecule type" value="Genomic_DNA"/>
</dbReference>
<proteinExistence type="inferred from homology"/>
<keyword evidence="7" id="KW-1005">Bacterial flagellum biogenesis</keyword>
<dbReference type="InterPro" id="IPR000563">
    <property type="entry name" value="Flag_FliH"/>
</dbReference>
<evidence type="ECO:0000256" key="9">
    <source>
        <dbReference type="ARBA" id="ARBA00023225"/>
    </source>
</evidence>
<comment type="subcellular location">
    <subcellularLocation>
        <location evidence="2">Cytoplasm</location>
    </subcellularLocation>
</comment>
<keyword evidence="12" id="KW-0969">Cilium</keyword>
<organism evidence="12 13">
    <name type="scientific">Lacimicrobium alkaliphilum</name>
    <dbReference type="NCBI Taxonomy" id="1526571"/>
    <lineage>
        <taxon>Bacteria</taxon>
        <taxon>Pseudomonadati</taxon>
        <taxon>Pseudomonadota</taxon>
        <taxon>Gammaproteobacteria</taxon>
        <taxon>Alteromonadales</taxon>
        <taxon>Alteromonadaceae</taxon>
        <taxon>Lacimicrobium</taxon>
    </lineage>
</organism>
<evidence type="ECO:0000313" key="13">
    <source>
        <dbReference type="Proteomes" id="UP000614272"/>
    </source>
</evidence>
<keyword evidence="8" id="KW-0653">Protein transport</keyword>
<feature type="domain" description="Flagellar assembly protein FliH/Type III secretion system HrpE" evidence="11">
    <location>
        <begin position="121"/>
        <end position="246"/>
    </location>
</feature>
<feature type="compositionally biased region" description="Basic and acidic residues" evidence="10">
    <location>
        <begin position="1"/>
        <end position="16"/>
    </location>
</feature>
<evidence type="ECO:0000256" key="10">
    <source>
        <dbReference type="SAM" id="MobiDB-lite"/>
    </source>
</evidence>
<keyword evidence="5" id="KW-0813">Transport</keyword>
<evidence type="ECO:0000313" key="12">
    <source>
        <dbReference type="EMBL" id="GGD72757.1"/>
    </source>
</evidence>
<sequence>MTSDKDATQKETEQVRSWELPFVEDETDVEPDRTNALNRTSDWKYEPPEEEEEVLPPTAKEIEEIRHNAYQEGFEQGRTEGFEQGHQQGLEQGLAEGTEKGLEQGKSEGLSAAKEQVDELVANWQQLIDQLTRPVEQVDAELEKELVQLAVSLARAVIRTEVKTNDKVILQALSEGLKVLPIQDKGYQIHLHPEDIQLIREHFGEQEIESHHWQLIETPDMTRGGCDIVTQNNAVDLSVERRVRQVLEKFLLEQGLSTGSKEQE</sequence>
<reference evidence="13" key="1">
    <citation type="journal article" date="2019" name="Int. J. Syst. Evol. Microbiol.">
        <title>The Global Catalogue of Microorganisms (GCM) 10K type strain sequencing project: providing services to taxonomists for standard genome sequencing and annotation.</title>
        <authorList>
            <consortium name="The Broad Institute Genomics Platform"/>
            <consortium name="The Broad Institute Genome Sequencing Center for Infectious Disease"/>
            <person name="Wu L."/>
            <person name="Ma J."/>
        </authorList>
    </citation>
    <scope>NUCLEOTIDE SEQUENCE [LARGE SCALE GENOMIC DNA]</scope>
    <source>
        <strain evidence="13">CGMCC 1.12923</strain>
    </source>
</reference>
<dbReference type="PANTHER" id="PTHR34982">
    <property type="entry name" value="YOP PROTEINS TRANSLOCATION PROTEIN L"/>
    <property type="match status" value="1"/>
</dbReference>
<evidence type="ECO:0000256" key="4">
    <source>
        <dbReference type="ARBA" id="ARBA00016507"/>
    </source>
</evidence>